<reference evidence="1 2" key="1">
    <citation type="submission" date="2015-03" db="EMBL/GenBank/DDBJ databases">
        <title>Comparative analysis of the OM43 clade including a novel species from Red Sea uncovers genomic and metabolic diversity among marine methylotrophs.</title>
        <authorList>
            <person name="Jimenez-Infante F."/>
            <person name="Ngugi D.K."/>
            <person name="Vinu M."/>
            <person name="Alam I."/>
            <person name="Kamau A."/>
            <person name="Blom J."/>
            <person name="Bajic V.B."/>
            <person name="Stingl U."/>
        </authorList>
    </citation>
    <scope>NUCLEOTIDE SEQUENCE [LARGE SCALE GENOMIC DNA]</scope>
    <source>
        <strain evidence="1 2">MBRSH7</strain>
    </source>
</reference>
<name>A0A0H4JCJ3_9PROT</name>
<proteinExistence type="predicted"/>
<dbReference type="Proteomes" id="UP000066549">
    <property type="component" value="Chromosome"/>
</dbReference>
<keyword evidence="2" id="KW-1185">Reference proteome</keyword>
<dbReference type="EMBL" id="CP011002">
    <property type="protein sequence ID" value="AKO66232.1"/>
    <property type="molecule type" value="Genomic_DNA"/>
</dbReference>
<organism evidence="1 2">
    <name type="scientific">Methylophilales bacterium MBRS-H7</name>
    <dbReference type="NCBI Taxonomy" id="1623450"/>
    <lineage>
        <taxon>Bacteria</taxon>
        <taxon>Pseudomonadati</taxon>
        <taxon>Pseudomonadota</taxon>
        <taxon>Betaproteobacteria</taxon>
        <taxon>Nitrosomonadales</taxon>
        <taxon>OM43 clade</taxon>
    </lineage>
</organism>
<gene>
    <name evidence="1" type="ORF">VI33_06060</name>
</gene>
<evidence type="ECO:0000313" key="1">
    <source>
        <dbReference type="EMBL" id="AKO66232.1"/>
    </source>
</evidence>
<dbReference type="AlphaFoldDB" id="A0A0H4JCJ3"/>
<sequence length="124" mass="14298">MCNIFLLKFASIIYDIQKFFIMKYLFFLTLLPLNIVAADINQVESKLIQCNESSVNFSIPSDQNMAEAQVKTICECLSSNLKPESMVIFDQLSKQMDIKSELDLVNFIEDNNRVQKLCAKKIFQ</sequence>
<accession>A0A0H4JCJ3</accession>
<protein>
    <submittedName>
        <fullName evidence="1">Uncharacterized protein</fullName>
    </submittedName>
</protein>
<evidence type="ECO:0000313" key="2">
    <source>
        <dbReference type="Proteomes" id="UP000066549"/>
    </source>
</evidence>